<accession>A0ACC0SMW5</accession>
<gene>
    <name evidence="1" type="ORF">POPTR_008G199601v4</name>
</gene>
<evidence type="ECO:0000313" key="1">
    <source>
        <dbReference type="EMBL" id="KAI9390600.1"/>
    </source>
</evidence>
<comment type="caution">
    <text evidence="1">The sequence shown here is derived from an EMBL/GenBank/DDBJ whole genome shotgun (WGS) entry which is preliminary data.</text>
</comment>
<proteinExistence type="predicted"/>
<organism evidence="1 2">
    <name type="scientific">Populus trichocarpa</name>
    <name type="common">Western balsam poplar</name>
    <name type="synonym">Populus balsamifera subsp. trichocarpa</name>
    <dbReference type="NCBI Taxonomy" id="3694"/>
    <lineage>
        <taxon>Eukaryota</taxon>
        <taxon>Viridiplantae</taxon>
        <taxon>Streptophyta</taxon>
        <taxon>Embryophyta</taxon>
        <taxon>Tracheophyta</taxon>
        <taxon>Spermatophyta</taxon>
        <taxon>Magnoliopsida</taxon>
        <taxon>eudicotyledons</taxon>
        <taxon>Gunneridae</taxon>
        <taxon>Pentapetalae</taxon>
        <taxon>rosids</taxon>
        <taxon>fabids</taxon>
        <taxon>Malpighiales</taxon>
        <taxon>Salicaceae</taxon>
        <taxon>Saliceae</taxon>
        <taxon>Populus</taxon>
    </lineage>
</organism>
<keyword evidence="2" id="KW-1185">Reference proteome</keyword>
<evidence type="ECO:0000313" key="2">
    <source>
        <dbReference type="Proteomes" id="UP000006729"/>
    </source>
</evidence>
<dbReference type="Proteomes" id="UP000006729">
    <property type="component" value="Chromosome 8"/>
</dbReference>
<reference evidence="1 2" key="1">
    <citation type="journal article" date="2006" name="Science">
        <title>The genome of black cottonwood, Populus trichocarpa (Torr. &amp; Gray).</title>
        <authorList>
            <person name="Tuskan G.A."/>
            <person name="Difazio S."/>
            <person name="Jansson S."/>
            <person name="Bohlmann J."/>
            <person name="Grigoriev I."/>
            <person name="Hellsten U."/>
            <person name="Putnam N."/>
            <person name="Ralph S."/>
            <person name="Rombauts S."/>
            <person name="Salamov A."/>
            <person name="Schein J."/>
            <person name="Sterck L."/>
            <person name="Aerts A."/>
            <person name="Bhalerao R.R."/>
            <person name="Bhalerao R.P."/>
            <person name="Blaudez D."/>
            <person name="Boerjan W."/>
            <person name="Brun A."/>
            <person name="Brunner A."/>
            <person name="Busov V."/>
            <person name="Campbell M."/>
            <person name="Carlson J."/>
            <person name="Chalot M."/>
            <person name="Chapman J."/>
            <person name="Chen G.L."/>
            <person name="Cooper D."/>
            <person name="Coutinho P.M."/>
            <person name="Couturier J."/>
            <person name="Covert S."/>
            <person name="Cronk Q."/>
            <person name="Cunningham R."/>
            <person name="Davis J."/>
            <person name="Degroeve S."/>
            <person name="Dejardin A."/>
            <person name="Depamphilis C."/>
            <person name="Detter J."/>
            <person name="Dirks B."/>
            <person name="Dubchak I."/>
            <person name="Duplessis S."/>
            <person name="Ehlting J."/>
            <person name="Ellis B."/>
            <person name="Gendler K."/>
            <person name="Goodstein D."/>
            <person name="Gribskov M."/>
            <person name="Grimwood J."/>
            <person name="Groover A."/>
            <person name="Gunter L."/>
            <person name="Hamberger B."/>
            <person name="Heinze B."/>
            <person name="Helariutta Y."/>
            <person name="Henrissat B."/>
            <person name="Holligan D."/>
            <person name="Holt R."/>
            <person name="Huang W."/>
            <person name="Islam-Faridi N."/>
            <person name="Jones S."/>
            <person name="Jones-Rhoades M."/>
            <person name="Jorgensen R."/>
            <person name="Joshi C."/>
            <person name="Kangasjarvi J."/>
            <person name="Karlsson J."/>
            <person name="Kelleher C."/>
            <person name="Kirkpatrick R."/>
            <person name="Kirst M."/>
            <person name="Kohler A."/>
            <person name="Kalluri U."/>
            <person name="Larimer F."/>
            <person name="Leebens-Mack J."/>
            <person name="Leple J.C."/>
            <person name="Locascio P."/>
            <person name="Lou Y."/>
            <person name="Lucas S."/>
            <person name="Martin F."/>
            <person name="Montanini B."/>
            <person name="Napoli C."/>
            <person name="Nelson D.R."/>
            <person name="Nelson C."/>
            <person name="Nieminen K."/>
            <person name="Nilsson O."/>
            <person name="Pereda V."/>
            <person name="Peter G."/>
            <person name="Philippe R."/>
            <person name="Pilate G."/>
            <person name="Poliakov A."/>
            <person name="Razumovskaya J."/>
            <person name="Richardson P."/>
            <person name="Rinaldi C."/>
            <person name="Ritland K."/>
            <person name="Rouze P."/>
            <person name="Ryaboy D."/>
            <person name="Schmutz J."/>
            <person name="Schrader J."/>
            <person name="Segerman B."/>
            <person name="Shin H."/>
            <person name="Siddiqui A."/>
            <person name="Sterky F."/>
            <person name="Terry A."/>
            <person name="Tsai C.J."/>
            <person name="Uberbacher E."/>
            <person name="Unneberg P."/>
            <person name="Vahala J."/>
            <person name="Wall K."/>
            <person name="Wessler S."/>
            <person name="Yang G."/>
            <person name="Yin T."/>
            <person name="Douglas C."/>
            <person name="Marra M."/>
            <person name="Sandberg G."/>
            <person name="Van de Peer Y."/>
            <person name="Rokhsar D."/>
        </authorList>
    </citation>
    <scope>NUCLEOTIDE SEQUENCE [LARGE SCALE GENOMIC DNA]</scope>
    <source>
        <strain evidence="2">cv. Nisqually</strain>
    </source>
</reference>
<sequence>MTESLPLDIISHILSRLPVKSLLRFKCVSKSWCSLISYPQFIRMNLNVAIADSYVKHQRQRLILISPALHSLYPVVGYEAHYDAIAVFTEEVGF</sequence>
<dbReference type="EMBL" id="CM009297">
    <property type="protein sequence ID" value="KAI9390600.1"/>
    <property type="molecule type" value="Genomic_DNA"/>
</dbReference>
<name>A0ACC0SMW5_POPTR</name>
<protein>
    <submittedName>
        <fullName evidence="1">Uncharacterized protein</fullName>
    </submittedName>
</protein>